<accession>X0SJI1</accession>
<comment type="caution">
    <text evidence="1">The sequence shown here is derived from an EMBL/GenBank/DDBJ whole genome shotgun (WGS) entry which is preliminary data.</text>
</comment>
<feature type="non-terminal residue" evidence="1">
    <location>
        <position position="1"/>
    </location>
</feature>
<gene>
    <name evidence="1" type="ORF">S01H1_00901</name>
</gene>
<sequence length="219" mass="22495">NAFGNSEVVAMSANVVGGTSNPDNFVGQLNDNTHSPVADPLAHLPLPTWDPASDLGEVAMSGGTVTLSPGFYSGGITLTSNARVNLLPGMYILGGAGLNMSAQTEIYGIDVTLFITGTGKVDMTGSGRVMLAPQNDGVYDDVLMFVDRRTGGLVNILGGANFIAHGQMYAPASLVNIGGNGGAGGDPKMGFLLVCDELDLSGTGSVTFIRFPSPEDCYD</sequence>
<reference evidence="1" key="1">
    <citation type="journal article" date="2014" name="Front. Microbiol.">
        <title>High frequency of phylogenetically diverse reductive dehalogenase-homologous genes in deep subseafloor sedimentary metagenomes.</title>
        <authorList>
            <person name="Kawai M."/>
            <person name="Futagami T."/>
            <person name="Toyoda A."/>
            <person name="Takaki Y."/>
            <person name="Nishi S."/>
            <person name="Hori S."/>
            <person name="Arai W."/>
            <person name="Tsubouchi T."/>
            <person name="Morono Y."/>
            <person name="Uchiyama I."/>
            <person name="Ito T."/>
            <person name="Fujiyama A."/>
            <person name="Inagaki F."/>
            <person name="Takami H."/>
        </authorList>
    </citation>
    <scope>NUCLEOTIDE SEQUENCE</scope>
    <source>
        <strain evidence="1">Expedition CK06-06</strain>
    </source>
</reference>
<proteinExistence type="predicted"/>
<organism evidence="1">
    <name type="scientific">marine sediment metagenome</name>
    <dbReference type="NCBI Taxonomy" id="412755"/>
    <lineage>
        <taxon>unclassified sequences</taxon>
        <taxon>metagenomes</taxon>
        <taxon>ecological metagenomes</taxon>
    </lineage>
</organism>
<dbReference type="EMBL" id="BARS01000353">
    <property type="protein sequence ID" value="GAF76022.1"/>
    <property type="molecule type" value="Genomic_DNA"/>
</dbReference>
<evidence type="ECO:0000313" key="1">
    <source>
        <dbReference type="EMBL" id="GAF76022.1"/>
    </source>
</evidence>
<protein>
    <submittedName>
        <fullName evidence="1">Uncharacterized protein</fullName>
    </submittedName>
</protein>
<dbReference type="AlphaFoldDB" id="X0SJI1"/>
<name>X0SJI1_9ZZZZ</name>